<evidence type="ECO:0000259" key="1">
    <source>
        <dbReference type="PROSITE" id="PS50181"/>
    </source>
</evidence>
<reference evidence="4" key="1">
    <citation type="journal article" date="2017" name="Plant J.">
        <title>The pomegranate (Punica granatum L.) genome and the genomics of punicalagin biosynthesis.</title>
        <authorList>
            <person name="Qin G."/>
            <person name="Xu C."/>
            <person name="Ming R."/>
            <person name="Tang H."/>
            <person name="Guyot R."/>
            <person name="Kramer E.M."/>
            <person name="Hu Y."/>
            <person name="Yi X."/>
            <person name="Qi Y."/>
            <person name="Xu X."/>
            <person name="Gao Z."/>
            <person name="Pan H."/>
            <person name="Jian J."/>
            <person name="Tian Y."/>
            <person name="Yue Z."/>
            <person name="Xu Y."/>
        </authorList>
    </citation>
    <scope>NUCLEOTIDE SEQUENCE [LARGE SCALE GENOMIC DNA]</scope>
    <source>
        <strain evidence="4">cv. Dabenzi</strain>
    </source>
</reference>
<dbReference type="Proteomes" id="UP000233551">
    <property type="component" value="Unassembled WGS sequence"/>
</dbReference>
<dbReference type="CDD" id="cd22152">
    <property type="entry name" value="F-box_AtAFR-like"/>
    <property type="match status" value="1"/>
</dbReference>
<dbReference type="Gene3D" id="2.120.10.80">
    <property type="entry name" value="Kelch-type beta propeller"/>
    <property type="match status" value="1"/>
</dbReference>
<dbReference type="GO" id="GO:2000762">
    <property type="term" value="P:regulation of phenylpropanoid metabolic process"/>
    <property type="evidence" value="ECO:0007669"/>
    <property type="project" value="InterPro"/>
</dbReference>
<sequence length="362" mass="39897">MATNHTTMTITASPPMESSEFTELMQGLPEDLGLECLARLSYTSHGATSRVCRRWRHLLRSQEFYYHRQRSGYTRKVACLVQVLPSQISLEGRKSGGGAPIYGITVFDPVGGTWDRLEPAPYPNGLPVFCQLASCEGKLVVMGGWDPVSYDPVTDVFVYDFTTRRWEQRTPMLSKRSFFAAAGSSCEGRVYVAGGHDEGKNALSSAWAYDVRGDTWTELAQMSQARDECEGVVIGREFWVVSGYRTESQGGFEGSAESHGFDSGEWRRVDGAWRQSQCPRSCVGVGKDGKLMSWAESEPAVRVATCGVMLGPWALVGGAQYQGGPHEFYMARRGEGQDGKYEKISVPDEFSGFVQSGCCVEI</sequence>
<dbReference type="InterPro" id="IPR015915">
    <property type="entry name" value="Kelch-typ_b-propeller"/>
</dbReference>
<dbReference type="OrthoDB" id="191037at2759"/>
<organism evidence="2 4">
    <name type="scientific">Punica granatum</name>
    <name type="common">Pomegranate</name>
    <dbReference type="NCBI Taxonomy" id="22663"/>
    <lineage>
        <taxon>Eukaryota</taxon>
        <taxon>Viridiplantae</taxon>
        <taxon>Streptophyta</taxon>
        <taxon>Embryophyta</taxon>
        <taxon>Tracheophyta</taxon>
        <taxon>Spermatophyta</taxon>
        <taxon>Magnoliopsida</taxon>
        <taxon>eudicotyledons</taxon>
        <taxon>Gunneridae</taxon>
        <taxon>Pentapetalae</taxon>
        <taxon>rosids</taxon>
        <taxon>malvids</taxon>
        <taxon>Myrtales</taxon>
        <taxon>Lythraceae</taxon>
        <taxon>Punica</taxon>
    </lineage>
</organism>
<evidence type="ECO:0000313" key="4">
    <source>
        <dbReference type="Proteomes" id="UP000197138"/>
    </source>
</evidence>
<dbReference type="Gene3D" id="1.20.1280.50">
    <property type="match status" value="1"/>
</dbReference>
<evidence type="ECO:0000313" key="2">
    <source>
        <dbReference type="EMBL" id="OWM69270.1"/>
    </source>
</evidence>
<proteinExistence type="predicted"/>
<dbReference type="InterPro" id="IPR036047">
    <property type="entry name" value="F-box-like_dom_sf"/>
</dbReference>
<dbReference type="PANTHER" id="PTHR46407">
    <property type="entry name" value="OS02G0208700 PROTEIN"/>
    <property type="match status" value="1"/>
</dbReference>
<dbReference type="SMART" id="SM00256">
    <property type="entry name" value="FBOX"/>
    <property type="match status" value="1"/>
</dbReference>
<comment type="caution">
    <text evidence="2">The sequence shown here is derived from an EMBL/GenBank/DDBJ whole genome shotgun (WGS) entry which is preliminary data.</text>
</comment>
<dbReference type="SMART" id="SM00612">
    <property type="entry name" value="Kelch"/>
    <property type="match status" value="2"/>
</dbReference>
<dbReference type="InterPro" id="IPR001810">
    <property type="entry name" value="F-box_dom"/>
</dbReference>
<dbReference type="Proteomes" id="UP000197138">
    <property type="component" value="Unassembled WGS sequence"/>
</dbReference>
<gene>
    <name evidence="2" type="ORF">CDL15_Pgr025457</name>
    <name evidence="3" type="ORF">CRG98_006007</name>
</gene>
<reference evidence="2" key="2">
    <citation type="submission" date="2017-06" db="EMBL/GenBank/DDBJ databases">
        <title>The pomegranate genome and the genomics of punicalagin biosynthesis.</title>
        <authorList>
            <person name="Xu C."/>
        </authorList>
    </citation>
    <scope>NUCLEOTIDE SEQUENCE [LARGE SCALE GENOMIC DNA]</scope>
    <source>
        <tissue evidence="2">Fresh leaf</tissue>
    </source>
</reference>
<dbReference type="EMBL" id="MTKT01004939">
    <property type="protein sequence ID" value="OWM69270.1"/>
    <property type="molecule type" value="Genomic_DNA"/>
</dbReference>
<feature type="domain" description="F-box" evidence="1">
    <location>
        <begin position="22"/>
        <end position="68"/>
    </location>
</feature>
<dbReference type="SUPFAM" id="SSF117281">
    <property type="entry name" value="Kelch motif"/>
    <property type="match status" value="1"/>
</dbReference>
<dbReference type="Pfam" id="PF00646">
    <property type="entry name" value="F-box"/>
    <property type="match status" value="1"/>
</dbReference>
<dbReference type="GeneID" id="116211288"/>
<dbReference type="STRING" id="22663.A0A218WA90"/>
<dbReference type="GO" id="GO:0080037">
    <property type="term" value="P:negative regulation of cytokinin-activated signaling pathway"/>
    <property type="evidence" value="ECO:0007669"/>
    <property type="project" value="InterPro"/>
</dbReference>
<reference evidence="3 5" key="3">
    <citation type="submission" date="2017-11" db="EMBL/GenBank/DDBJ databases">
        <title>De-novo sequencing of pomegranate (Punica granatum L.) genome.</title>
        <authorList>
            <person name="Akparov Z."/>
            <person name="Amiraslanov A."/>
            <person name="Hajiyeva S."/>
            <person name="Abbasov M."/>
            <person name="Kaur K."/>
            <person name="Hamwieh A."/>
            <person name="Solovyev V."/>
            <person name="Salamov A."/>
            <person name="Braich B."/>
            <person name="Kosarev P."/>
            <person name="Mahmoud A."/>
            <person name="Hajiyev E."/>
            <person name="Babayeva S."/>
            <person name="Izzatullayeva V."/>
            <person name="Mammadov A."/>
            <person name="Mammadov A."/>
            <person name="Sharifova S."/>
            <person name="Ojaghi J."/>
            <person name="Eynullazada K."/>
            <person name="Bayramov B."/>
            <person name="Abdulazimova A."/>
            <person name="Shahmuradov I."/>
        </authorList>
    </citation>
    <scope>NUCLEOTIDE SEQUENCE [LARGE SCALE GENOMIC DNA]</scope>
    <source>
        <strain evidence="3">AG2017</strain>
        <strain evidence="5">cv. AG2017</strain>
        <tissue evidence="3">Leaf</tissue>
    </source>
</reference>
<evidence type="ECO:0000313" key="5">
    <source>
        <dbReference type="Proteomes" id="UP000233551"/>
    </source>
</evidence>
<dbReference type="Pfam" id="PF01344">
    <property type="entry name" value="Kelch_1"/>
    <property type="match status" value="2"/>
</dbReference>
<dbReference type="SUPFAM" id="SSF81383">
    <property type="entry name" value="F-box domain"/>
    <property type="match status" value="1"/>
</dbReference>
<name>A0A218WA90_PUNGR</name>
<accession>A0A218WA90</accession>
<evidence type="ECO:0000313" key="3">
    <source>
        <dbReference type="EMBL" id="PKI73633.1"/>
    </source>
</evidence>
<dbReference type="EMBL" id="PGOL01000269">
    <property type="protein sequence ID" value="PKI73633.1"/>
    <property type="molecule type" value="Genomic_DNA"/>
</dbReference>
<keyword evidence="5" id="KW-1185">Reference proteome</keyword>
<dbReference type="PANTHER" id="PTHR46407:SF6">
    <property type="entry name" value="F-BOX DOMAIN-CONTAINING PROTEIN"/>
    <property type="match status" value="1"/>
</dbReference>
<dbReference type="PROSITE" id="PS50181">
    <property type="entry name" value="FBOX"/>
    <property type="match status" value="1"/>
</dbReference>
<dbReference type="AlphaFoldDB" id="A0A218WA90"/>
<dbReference type="InterPro" id="IPR044595">
    <property type="entry name" value="KMD1-4"/>
</dbReference>
<dbReference type="InterPro" id="IPR006652">
    <property type="entry name" value="Kelch_1"/>
</dbReference>
<protein>
    <recommendedName>
        <fullName evidence="1">F-box domain-containing protein</fullName>
    </recommendedName>
</protein>